<feature type="chain" id="PRO_5035440219" evidence="1">
    <location>
        <begin position="22"/>
        <end position="161"/>
    </location>
</feature>
<reference evidence="3" key="1">
    <citation type="submission" date="2025-08" db="UniProtKB">
        <authorList>
            <consortium name="RefSeq"/>
        </authorList>
    </citation>
    <scope>IDENTIFICATION</scope>
</reference>
<keyword evidence="1" id="KW-0732">Signal</keyword>
<dbReference type="RefSeq" id="XP_029123245.1">
    <property type="nucleotide sequence ID" value="XM_029267412.1"/>
</dbReference>
<dbReference type="AlphaFoldDB" id="A0A8N4F9K9"/>
<gene>
    <name evidence="3" type="primary">LOC114914630</name>
</gene>
<organism evidence="2 3">
    <name type="scientific">Elaeis guineensis var. tenera</name>
    <name type="common">Oil palm</name>
    <dbReference type="NCBI Taxonomy" id="51953"/>
    <lineage>
        <taxon>Eukaryota</taxon>
        <taxon>Viridiplantae</taxon>
        <taxon>Streptophyta</taxon>
        <taxon>Embryophyta</taxon>
        <taxon>Tracheophyta</taxon>
        <taxon>Spermatophyta</taxon>
        <taxon>Magnoliopsida</taxon>
        <taxon>Liliopsida</taxon>
        <taxon>Arecaceae</taxon>
        <taxon>Arecoideae</taxon>
        <taxon>Cocoseae</taxon>
        <taxon>Elaeidinae</taxon>
        <taxon>Elaeis</taxon>
    </lineage>
</organism>
<name>A0A8N4F9K9_ELAGV</name>
<protein>
    <submittedName>
        <fullName evidence="3">Uncharacterized protein LOC114914630</fullName>
    </submittedName>
</protein>
<feature type="signal peptide" evidence="1">
    <location>
        <begin position="1"/>
        <end position="21"/>
    </location>
</feature>
<sequence>MSTLLATAFLFLILSSPPGLGVDGNFSACVAATMRPVNSKQREHVKLRSYPRPKHRFVSSRDISGCKPRVFRPPPSAPSRRRRWSVFLWQNWKDSGTLLAWSWWVRVVSFKGKIDPSSFRTLSVRSASHRSESTPKLQIHQAARLLKRRLRDPSVDSREGK</sequence>
<evidence type="ECO:0000256" key="1">
    <source>
        <dbReference type="SAM" id="SignalP"/>
    </source>
</evidence>
<evidence type="ECO:0000313" key="3">
    <source>
        <dbReference type="RefSeq" id="XP_029123245.1"/>
    </source>
</evidence>
<accession>A0A8N4F9K9</accession>
<proteinExistence type="predicted"/>
<evidence type="ECO:0000313" key="2">
    <source>
        <dbReference type="Proteomes" id="UP000504607"/>
    </source>
</evidence>
<keyword evidence="2" id="KW-1185">Reference proteome</keyword>
<dbReference type="Proteomes" id="UP000504607">
    <property type="component" value="Chromosome 11"/>
</dbReference>